<keyword evidence="2" id="KW-1185">Reference proteome</keyword>
<proteinExistence type="predicted"/>
<organism evidence="1 2">
    <name type="scientific">Marinospirillum insulare</name>
    <dbReference type="NCBI Taxonomy" id="217169"/>
    <lineage>
        <taxon>Bacteria</taxon>
        <taxon>Pseudomonadati</taxon>
        <taxon>Pseudomonadota</taxon>
        <taxon>Gammaproteobacteria</taxon>
        <taxon>Oceanospirillales</taxon>
        <taxon>Oceanospirillaceae</taxon>
        <taxon>Marinospirillum</taxon>
    </lineage>
</organism>
<name>A0ABQ5ZWY5_9GAMM</name>
<sequence length="144" mass="16136">MSFQKKTYNLKRKLAPQPDLANCQALASCVKYVGSPLHKKNPGDFGLIPPSKPHPNKTLCDSINLFNKKTAQSLLSQGVLKGMVSAQERNGWPQNVWWITDKQEPVETQLDNQEKGTYHGYPLGKADPLYQIILSRCLQASKEV</sequence>
<comment type="caution">
    <text evidence="1">The sequence shown here is derived from an EMBL/GenBank/DDBJ whole genome shotgun (WGS) entry which is preliminary data.</text>
</comment>
<dbReference type="RefSeq" id="WP_027851154.1">
    <property type="nucleotide sequence ID" value="NZ_BSOR01000037.1"/>
</dbReference>
<dbReference type="Proteomes" id="UP001156682">
    <property type="component" value="Unassembled WGS sequence"/>
</dbReference>
<gene>
    <name evidence="1" type="ORF">GCM10007878_21240</name>
</gene>
<evidence type="ECO:0000313" key="2">
    <source>
        <dbReference type="Proteomes" id="UP001156682"/>
    </source>
</evidence>
<evidence type="ECO:0000313" key="1">
    <source>
        <dbReference type="EMBL" id="GLR64686.1"/>
    </source>
</evidence>
<protein>
    <submittedName>
        <fullName evidence="1">Uncharacterized protein</fullName>
    </submittedName>
</protein>
<accession>A0ABQ5ZWY5</accession>
<dbReference type="EMBL" id="BSOR01000037">
    <property type="protein sequence ID" value="GLR64686.1"/>
    <property type="molecule type" value="Genomic_DNA"/>
</dbReference>
<reference evidence="2" key="1">
    <citation type="journal article" date="2019" name="Int. J. Syst. Evol. Microbiol.">
        <title>The Global Catalogue of Microorganisms (GCM) 10K type strain sequencing project: providing services to taxonomists for standard genome sequencing and annotation.</title>
        <authorList>
            <consortium name="The Broad Institute Genomics Platform"/>
            <consortium name="The Broad Institute Genome Sequencing Center for Infectious Disease"/>
            <person name="Wu L."/>
            <person name="Ma J."/>
        </authorList>
    </citation>
    <scope>NUCLEOTIDE SEQUENCE [LARGE SCALE GENOMIC DNA]</scope>
    <source>
        <strain evidence="2">NBRC 100033</strain>
    </source>
</reference>